<dbReference type="GO" id="GO:0016491">
    <property type="term" value="F:oxidoreductase activity"/>
    <property type="evidence" value="ECO:0007669"/>
    <property type="project" value="UniProtKB-KW"/>
</dbReference>
<dbReference type="EMBL" id="LAQI01000195">
    <property type="protein sequence ID" value="KKY15410.1"/>
    <property type="molecule type" value="Genomic_DNA"/>
</dbReference>
<reference evidence="3 4" key="2">
    <citation type="submission" date="2015-05" db="EMBL/GenBank/DDBJ databases">
        <title>Distinctive expansion of gene families associated with plant cell wall degradation and secondary metabolism in the genomes of grapevine trunk pathogens.</title>
        <authorList>
            <person name="Lawrence D.P."/>
            <person name="Travadon R."/>
            <person name="Rolshausen P.E."/>
            <person name="Baumgartner K."/>
        </authorList>
    </citation>
    <scope>NUCLEOTIDE SEQUENCE [LARGE SCALE GENOMIC DNA]</scope>
    <source>
        <strain evidence="3">DS831</strain>
    </source>
</reference>
<dbReference type="Proteomes" id="UP000034182">
    <property type="component" value="Unassembled WGS sequence"/>
</dbReference>
<dbReference type="PANTHER" id="PTHR43625">
    <property type="entry name" value="AFLATOXIN B1 ALDEHYDE REDUCTASE"/>
    <property type="match status" value="1"/>
</dbReference>
<sequence>MPQLHGKEVGRIGYGLMGLTMRELPEEQTFAAMRKALEKGCNAWNGGEFYGTPEHNSLTLLKKYFAAHPDDAAKVSLNIKGCVLPGLKINASREQVVKSVDNCVEMLGPAKKIDVFEPARRDADVPLQETLGAFQELVRAGKIGGVALSEVSAQSIREAAKIARIESVEIELSLWQTEPLTNGIVQACKELDIPILAYGPVGQGMLAGKYKTFDDLPADDYKRQFPRFQPGNFEKNIELVRTLEKFAARKKCTPAQLAIGWLLALSDRPDMPVIIPIPGATTAERVEENSTIVDLTEDEMKEIDGILKSFEIVGTRYPEHAMHMTNT</sequence>
<reference evidence="3 4" key="1">
    <citation type="submission" date="2015-03" db="EMBL/GenBank/DDBJ databases">
        <authorList>
            <person name="Morales-Cruz A."/>
            <person name="Amrine K.C."/>
            <person name="Cantu D."/>
        </authorList>
    </citation>
    <scope>NUCLEOTIDE SEQUENCE [LARGE SCALE GENOMIC DNA]</scope>
    <source>
        <strain evidence="3">DS831</strain>
    </source>
</reference>
<evidence type="ECO:0000313" key="3">
    <source>
        <dbReference type="EMBL" id="KKY15410.1"/>
    </source>
</evidence>
<dbReference type="Gene3D" id="3.20.20.100">
    <property type="entry name" value="NADP-dependent oxidoreductase domain"/>
    <property type="match status" value="1"/>
</dbReference>
<dbReference type="Pfam" id="PF00248">
    <property type="entry name" value="Aldo_ket_red"/>
    <property type="match status" value="1"/>
</dbReference>
<name>A0A0G2GEF8_9PEZI</name>
<keyword evidence="1" id="KW-0560">Oxidoreductase</keyword>
<evidence type="ECO:0000259" key="2">
    <source>
        <dbReference type="Pfam" id="PF00248"/>
    </source>
</evidence>
<dbReference type="SUPFAM" id="SSF51430">
    <property type="entry name" value="NAD(P)-linked oxidoreductase"/>
    <property type="match status" value="1"/>
</dbReference>
<proteinExistence type="predicted"/>
<protein>
    <submittedName>
        <fullName evidence="3">Putative pyridoxal reductase</fullName>
    </submittedName>
</protein>
<feature type="domain" description="NADP-dependent oxidoreductase" evidence="2">
    <location>
        <begin position="11"/>
        <end position="307"/>
    </location>
</feature>
<dbReference type="InterPro" id="IPR050791">
    <property type="entry name" value="Aldo-Keto_reductase"/>
</dbReference>
<dbReference type="CDD" id="cd19077">
    <property type="entry name" value="AKR_AKR8A1-2"/>
    <property type="match status" value="1"/>
</dbReference>
<gene>
    <name evidence="3" type="ORF">UCDDS831_g07633</name>
</gene>
<dbReference type="InterPro" id="IPR023210">
    <property type="entry name" value="NADP_OxRdtase_dom"/>
</dbReference>
<evidence type="ECO:0000256" key="1">
    <source>
        <dbReference type="ARBA" id="ARBA00023002"/>
    </source>
</evidence>
<accession>A0A0G2GEF8</accession>
<comment type="caution">
    <text evidence="3">The sequence shown here is derived from an EMBL/GenBank/DDBJ whole genome shotgun (WGS) entry which is preliminary data.</text>
</comment>
<organism evidence="3 4">
    <name type="scientific">Diplodia seriata</name>
    <dbReference type="NCBI Taxonomy" id="420778"/>
    <lineage>
        <taxon>Eukaryota</taxon>
        <taxon>Fungi</taxon>
        <taxon>Dikarya</taxon>
        <taxon>Ascomycota</taxon>
        <taxon>Pezizomycotina</taxon>
        <taxon>Dothideomycetes</taxon>
        <taxon>Dothideomycetes incertae sedis</taxon>
        <taxon>Botryosphaeriales</taxon>
        <taxon>Botryosphaeriaceae</taxon>
        <taxon>Diplodia</taxon>
    </lineage>
</organism>
<dbReference type="PANTHER" id="PTHR43625:SF78">
    <property type="entry name" value="PYRIDOXAL REDUCTASE-RELATED"/>
    <property type="match status" value="1"/>
</dbReference>
<dbReference type="GO" id="GO:0005737">
    <property type="term" value="C:cytoplasm"/>
    <property type="evidence" value="ECO:0007669"/>
    <property type="project" value="TreeGrafter"/>
</dbReference>
<dbReference type="AlphaFoldDB" id="A0A0G2GEF8"/>
<evidence type="ECO:0000313" key="4">
    <source>
        <dbReference type="Proteomes" id="UP000034182"/>
    </source>
</evidence>
<dbReference type="InterPro" id="IPR036812">
    <property type="entry name" value="NAD(P)_OxRdtase_dom_sf"/>
</dbReference>